<comment type="similarity">
    <text evidence="9">In the C-terminal section; belongs to the helicase family. RecG subfamily.</text>
</comment>
<dbReference type="GO" id="GO:0003678">
    <property type="term" value="F:DNA helicase activity"/>
    <property type="evidence" value="ECO:0007669"/>
    <property type="project" value="TreeGrafter"/>
</dbReference>
<dbReference type="SMART" id="SM01058">
    <property type="entry name" value="CarD_TRCF"/>
    <property type="match status" value="1"/>
</dbReference>
<dbReference type="Pfam" id="PF02559">
    <property type="entry name" value="CarD_TRCF_RID"/>
    <property type="match status" value="1"/>
</dbReference>
<dbReference type="InterPro" id="IPR004576">
    <property type="entry name" value="Mfd"/>
</dbReference>
<dbReference type="PROSITE" id="PS51192">
    <property type="entry name" value="HELICASE_ATP_BIND_1"/>
    <property type="match status" value="1"/>
</dbReference>
<evidence type="ECO:0000313" key="12">
    <source>
        <dbReference type="EMBL" id="RSU55051.1"/>
    </source>
</evidence>
<dbReference type="Pfam" id="PF00270">
    <property type="entry name" value="DEAD"/>
    <property type="match status" value="1"/>
</dbReference>
<evidence type="ECO:0000256" key="7">
    <source>
        <dbReference type="ARBA" id="ARBA00023125"/>
    </source>
</evidence>
<dbReference type="Pfam" id="PF00271">
    <property type="entry name" value="Helicase_C"/>
    <property type="match status" value="1"/>
</dbReference>
<dbReference type="PANTHER" id="PTHR47964">
    <property type="entry name" value="ATP-DEPENDENT DNA HELICASE HOMOLOG RECG, CHLOROPLASTIC"/>
    <property type="match status" value="1"/>
</dbReference>
<dbReference type="SMART" id="SM00487">
    <property type="entry name" value="DEXDc"/>
    <property type="match status" value="1"/>
</dbReference>
<dbReference type="GO" id="GO:0000716">
    <property type="term" value="P:transcription-coupled nucleotide-excision repair, DNA damage recognition"/>
    <property type="evidence" value="ECO:0007669"/>
    <property type="project" value="UniProtKB-UniRule"/>
</dbReference>
<keyword evidence="2 9" id="KW-0547">Nucleotide-binding</keyword>
<dbReference type="InterPro" id="IPR041471">
    <property type="entry name" value="UvrB_inter"/>
</dbReference>
<evidence type="ECO:0000256" key="9">
    <source>
        <dbReference type="HAMAP-Rule" id="MF_00969"/>
    </source>
</evidence>
<name>A0A430BQS5_SPHYA</name>
<feature type="domain" description="Helicase ATP-binding" evidence="10">
    <location>
        <begin position="526"/>
        <end position="686"/>
    </location>
</feature>
<evidence type="ECO:0000256" key="3">
    <source>
        <dbReference type="ARBA" id="ARBA00022763"/>
    </source>
</evidence>
<dbReference type="SUPFAM" id="SSF143517">
    <property type="entry name" value="TRCF domain-like"/>
    <property type="match status" value="1"/>
</dbReference>
<evidence type="ECO:0000256" key="2">
    <source>
        <dbReference type="ARBA" id="ARBA00022741"/>
    </source>
</evidence>
<dbReference type="GO" id="GO:0016787">
    <property type="term" value="F:hydrolase activity"/>
    <property type="evidence" value="ECO:0007669"/>
    <property type="project" value="UniProtKB-KW"/>
</dbReference>
<dbReference type="GO" id="GO:0005737">
    <property type="term" value="C:cytoplasm"/>
    <property type="evidence" value="ECO:0007669"/>
    <property type="project" value="UniProtKB-SubCell"/>
</dbReference>
<dbReference type="Gene3D" id="3.30.2060.10">
    <property type="entry name" value="Penicillin-binding protein 1b domain"/>
    <property type="match status" value="1"/>
</dbReference>
<evidence type="ECO:0000256" key="6">
    <source>
        <dbReference type="ARBA" id="ARBA00022840"/>
    </source>
</evidence>
<dbReference type="Gene3D" id="3.40.50.300">
    <property type="entry name" value="P-loop containing nucleotide triphosphate hydrolases"/>
    <property type="match status" value="2"/>
</dbReference>
<evidence type="ECO:0000259" key="10">
    <source>
        <dbReference type="PROSITE" id="PS51192"/>
    </source>
</evidence>
<keyword evidence="3 9" id="KW-0227">DNA damage</keyword>
<keyword evidence="1 9" id="KW-0963">Cytoplasm</keyword>
<dbReference type="Pfam" id="PF03461">
    <property type="entry name" value="TRCF"/>
    <property type="match status" value="1"/>
</dbReference>
<dbReference type="InterPro" id="IPR003711">
    <property type="entry name" value="CarD-like/TRCF_RID"/>
</dbReference>
<dbReference type="AlphaFoldDB" id="A0A430BQS5"/>
<keyword evidence="6 9" id="KW-0067">ATP-binding</keyword>
<dbReference type="InterPro" id="IPR014001">
    <property type="entry name" value="Helicase_ATP-bd"/>
</dbReference>
<dbReference type="InterPro" id="IPR036101">
    <property type="entry name" value="CarD-like/TRCF_RID_sf"/>
</dbReference>
<dbReference type="InterPro" id="IPR011545">
    <property type="entry name" value="DEAD/DEAH_box_helicase_dom"/>
</dbReference>
<sequence>MNLTSTAFSLAAQASEGNIVYLADDEQQAETVAAILNGLLPSTVIFVPSSDALPGDNAPASPANSGRRVSALRQVRATQAGKSPAPLALVLSGEAASRRYPPPEAFDSAPPTLRRGDEIETGKFSELVSSLGYFHDDRIDEPGEVSIRGDVIDIFPADAGSPARIEHSEGRIVSIRVYDPVSQRSKVELECLEIGRAAEPPLEQAASILDHLRPGNIVYGEKAERRRQRYLGLAADAAERGKREVDALSEEQWSAALAPWRLIELETNAQGIPRFAEARSPATALARFVKPKLKTHAIILAGSERDLRFLRPRLAKKLALEIGGAASLADLADLKGGDVAAIELPIDEGFIDGERVVIAAADVLGSRALVEAAPSPTADPWASVRCEVRVGDIVIHEDHGIGRVMGLEPSPTSESGQSELIALEYAGGARRLVPIDEADRIWRYGADADAVTLDKLDGSSWQKRRRSIQDAIEESARGLADLAAARARLTAPAVEPDPVLYERFVNGFEFNETADQARAINAVRDDLASGKPMDRLVVGDVGYGKTEVALRAAALTALAGFQVIVAAPTTVLVRQHLENFRRRFEGSGIVVEGLSRLSSASEKKRVKAGIADGSIHVVVGTGAVAGKGVRYQNLGLVVIDEEQRFGTADKERLRGSGDIHLLSLSATPIPRTLQMAMVGLQKISIIATPPARRQPIRTSLDTFDDIRVRTALLREKGRGGQSFVVVPRIEDMEGLAKRISRIVPDLSLLQAHGKMPAADIDDVMVRFADGEGDILLATNIIEAGLDVPRANTMIVWRADRFGLAQLHQLRGRVGRGNRRGQVILLTGSDDKIGERTLKRLRTLATFDRLGAGFDISARDLDMRGAGDLLGDDQAGHMRLIGTELYQHLLGNALRQARGETVEHWSPELNLGEEGSFPESWVPELDLRLELYVRLARIKAETELDAFEEELVDRFGPLPDSVERLIGLARVRLAAKLLQVERIDAGAAAIALTPRRGFDANTGELRLEEKDGRYLLREKTSEAARLERVQTLLNALGG</sequence>
<keyword evidence="8 9" id="KW-0234">DNA repair</keyword>
<dbReference type="PANTHER" id="PTHR47964:SF1">
    <property type="entry name" value="ATP-DEPENDENT DNA HELICASE HOMOLOG RECG, CHLOROPLASTIC"/>
    <property type="match status" value="1"/>
</dbReference>
<dbReference type="GO" id="GO:0006355">
    <property type="term" value="P:regulation of DNA-templated transcription"/>
    <property type="evidence" value="ECO:0007669"/>
    <property type="project" value="UniProtKB-UniRule"/>
</dbReference>
<dbReference type="GO" id="GO:0005524">
    <property type="term" value="F:ATP binding"/>
    <property type="evidence" value="ECO:0007669"/>
    <property type="project" value="UniProtKB-UniRule"/>
</dbReference>
<evidence type="ECO:0000256" key="4">
    <source>
        <dbReference type="ARBA" id="ARBA00022801"/>
    </source>
</evidence>
<gene>
    <name evidence="9" type="primary">mfd</name>
    <name evidence="12" type="ORF">DAH51_18430</name>
</gene>
<keyword evidence="5 12" id="KW-0347">Helicase</keyword>
<dbReference type="SMART" id="SM00982">
    <property type="entry name" value="TRCF"/>
    <property type="match status" value="1"/>
</dbReference>
<comment type="function">
    <text evidence="9">Couples transcription and DNA repair by recognizing RNA polymerase (RNAP) stalled at DNA lesions. Mediates ATP-dependent release of RNAP and its truncated transcript from the DNA, and recruitment of nucleotide excision repair machinery to the damaged site.</text>
</comment>
<dbReference type="Gene3D" id="3.90.1150.50">
    <property type="entry name" value="Transcription-repair-coupling factor, D7 domain"/>
    <property type="match status" value="1"/>
</dbReference>
<dbReference type="SUPFAM" id="SSF141259">
    <property type="entry name" value="CarD-like"/>
    <property type="match status" value="1"/>
</dbReference>
<comment type="subcellular location">
    <subcellularLocation>
        <location evidence="9">Cytoplasm</location>
    </subcellularLocation>
</comment>
<reference evidence="12 13" key="1">
    <citation type="submission" date="2018-07" db="EMBL/GenBank/DDBJ databases">
        <title>Genomic and Epidemiologic Investigation of an Indolent Hospital Outbreak.</title>
        <authorList>
            <person name="Johnson R.C."/>
            <person name="Deming C."/>
            <person name="Conlan S."/>
            <person name="Zellmer C.J."/>
            <person name="Michelin A.V."/>
            <person name="Lee-Lin S."/>
            <person name="Thomas P.J."/>
            <person name="Park M."/>
            <person name="Weingarten R.A."/>
            <person name="Less J."/>
            <person name="Dekker J.P."/>
            <person name="Frank K.M."/>
            <person name="Musser K.A."/>
            <person name="Mcquiston J.R."/>
            <person name="Henderson D.K."/>
            <person name="Lau A.F."/>
            <person name="Palmore T.N."/>
            <person name="Segre J.A."/>
        </authorList>
    </citation>
    <scope>NUCLEOTIDE SEQUENCE [LARGE SCALE GENOMIC DNA]</scope>
    <source>
        <strain evidence="12 13">SK-NIH.Env6_1116</strain>
    </source>
</reference>
<dbReference type="Gene3D" id="2.40.10.170">
    <property type="match status" value="1"/>
</dbReference>
<evidence type="ECO:0000256" key="1">
    <source>
        <dbReference type="ARBA" id="ARBA00022490"/>
    </source>
</evidence>
<keyword evidence="4 9" id="KW-0378">Hydrolase</keyword>
<evidence type="ECO:0000256" key="5">
    <source>
        <dbReference type="ARBA" id="ARBA00022806"/>
    </source>
</evidence>
<dbReference type="Proteomes" id="UP000287401">
    <property type="component" value="Unassembled WGS sequence"/>
</dbReference>
<dbReference type="SMART" id="SM00490">
    <property type="entry name" value="HELICc"/>
    <property type="match status" value="1"/>
</dbReference>
<dbReference type="InterPro" id="IPR037235">
    <property type="entry name" value="TRCF-like_C_D7"/>
</dbReference>
<dbReference type="HAMAP" id="MF_00969">
    <property type="entry name" value="TRCF"/>
    <property type="match status" value="1"/>
</dbReference>
<dbReference type="RefSeq" id="WP_125999273.1">
    <property type="nucleotide sequence ID" value="NZ_QRAL01000023.1"/>
</dbReference>
<comment type="similarity">
    <text evidence="9">In the N-terminal section; belongs to the UvrB family.</text>
</comment>
<dbReference type="Pfam" id="PF17757">
    <property type="entry name" value="UvrB_inter"/>
    <property type="match status" value="1"/>
</dbReference>
<dbReference type="InterPro" id="IPR001650">
    <property type="entry name" value="Helicase_C-like"/>
</dbReference>
<feature type="domain" description="Helicase C-terminal" evidence="11">
    <location>
        <begin position="707"/>
        <end position="861"/>
    </location>
</feature>
<keyword evidence="7 9" id="KW-0238">DNA-binding</keyword>
<dbReference type="PROSITE" id="PS51194">
    <property type="entry name" value="HELICASE_CTER"/>
    <property type="match status" value="1"/>
</dbReference>
<dbReference type="EC" id="3.6.4.-" evidence="9"/>
<accession>A0A430BQS5</accession>
<dbReference type="EMBL" id="QRAL01000023">
    <property type="protein sequence ID" value="RSU55051.1"/>
    <property type="molecule type" value="Genomic_DNA"/>
</dbReference>
<evidence type="ECO:0000313" key="13">
    <source>
        <dbReference type="Proteomes" id="UP000287401"/>
    </source>
</evidence>
<evidence type="ECO:0000259" key="11">
    <source>
        <dbReference type="PROSITE" id="PS51194"/>
    </source>
</evidence>
<organism evidence="12 13">
    <name type="scientific">Sphingobium yanoikuyae</name>
    <name type="common">Sphingomonas yanoikuyae</name>
    <dbReference type="NCBI Taxonomy" id="13690"/>
    <lineage>
        <taxon>Bacteria</taxon>
        <taxon>Pseudomonadati</taxon>
        <taxon>Pseudomonadota</taxon>
        <taxon>Alphaproteobacteria</taxon>
        <taxon>Sphingomonadales</taxon>
        <taxon>Sphingomonadaceae</taxon>
        <taxon>Sphingobium</taxon>
    </lineage>
</organism>
<dbReference type="InterPro" id="IPR005118">
    <property type="entry name" value="TRCF_C"/>
</dbReference>
<dbReference type="InterPro" id="IPR027417">
    <property type="entry name" value="P-loop_NTPase"/>
</dbReference>
<dbReference type="GO" id="GO:0003684">
    <property type="term" value="F:damaged DNA binding"/>
    <property type="evidence" value="ECO:0007669"/>
    <property type="project" value="InterPro"/>
</dbReference>
<comment type="caution">
    <text evidence="12">The sequence shown here is derived from an EMBL/GenBank/DDBJ whole genome shotgun (WGS) entry which is preliminary data.</text>
</comment>
<dbReference type="SUPFAM" id="SSF52540">
    <property type="entry name" value="P-loop containing nucleoside triphosphate hydrolases"/>
    <property type="match status" value="2"/>
</dbReference>
<evidence type="ECO:0000256" key="8">
    <source>
        <dbReference type="ARBA" id="ARBA00023204"/>
    </source>
</evidence>
<dbReference type="Gene3D" id="3.40.50.11180">
    <property type="match status" value="1"/>
</dbReference>
<protein>
    <recommendedName>
        <fullName evidence="9">Transcription-repair-coupling factor</fullName>
        <shortName evidence="9">TRCF</shortName>
        <ecNumber evidence="9">3.6.4.-</ecNumber>
    </recommendedName>
</protein>
<proteinExistence type="inferred from homology"/>
<dbReference type="InterPro" id="IPR047112">
    <property type="entry name" value="RecG/Mfd"/>
</dbReference>